<proteinExistence type="predicted"/>
<protein>
    <submittedName>
        <fullName evidence="2">Uncharacterized protein</fullName>
    </submittedName>
</protein>
<feature type="compositionally biased region" description="Acidic residues" evidence="1">
    <location>
        <begin position="53"/>
        <end position="72"/>
    </location>
</feature>
<reference evidence="2" key="1">
    <citation type="submission" date="2023-04" db="EMBL/GenBank/DDBJ databases">
        <authorList>
            <person name="Vijverberg K."/>
            <person name="Xiong W."/>
            <person name="Schranz E."/>
        </authorList>
    </citation>
    <scope>NUCLEOTIDE SEQUENCE</scope>
</reference>
<dbReference type="AlphaFoldDB" id="A0AA35YQ23"/>
<evidence type="ECO:0000256" key="1">
    <source>
        <dbReference type="SAM" id="MobiDB-lite"/>
    </source>
</evidence>
<keyword evidence="3" id="KW-1185">Reference proteome</keyword>
<name>A0AA35YQ23_LACSI</name>
<dbReference type="Proteomes" id="UP001177003">
    <property type="component" value="Chromosome 3"/>
</dbReference>
<feature type="region of interest" description="Disordered" evidence="1">
    <location>
        <begin position="1"/>
        <end position="89"/>
    </location>
</feature>
<gene>
    <name evidence="2" type="ORF">LSALG_LOCUS17760</name>
</gene>
<dbReference type="EMBL" id="OX465079">
    <property type="protein sequence ID" value="CAI9277852.1"/>
    <property type="molecule type" value="Genomic_DNA"/>
</dbReference>
<evidence type="ECO:0000313" key="3">
    <source>
        <dbReference type="Proteomes" id="UP001177003"/>
    </source>
</evidence>
<sequence length="289" mass="32695">MAGLPDNPDDWFRLEDPDEPFGVPLHPHPLHLAGDPGSDEEELENEGIFQDAQETDDDGPAEDEGDLSEEEPTPLTPPDSPPRPYYQPYLLRGKGPCMMRTPGTTISPIYHLDPAAQVSRPTSGLLGKRNRPSEPSWLTDLLSRRDATDLPPRFEVGESSRAPLRFNPEDDPIPRLMTQIDQTEDRIRSLEQFVRGPGSTSLDHRVETLEEEEKENSDAIQILYHLSGADHDAVNALSAQVRAQNYRIQIMESELAAQRNQLVISAQERRYILDQFEDFVLYVMTRFGR</sequence>
<evidence type="ECO:0000313" key="2">
    <source>
        <dbReference type="EMBL" id="CAI9277852.1"/>
    </source>
</evidence>
<organism evidence="2 3">
    <name type="scientific">Lactuca saligna</name>
    <name type="common">Willowleaf lettuce</name>
    <dbReference type="NCBI Taxonomy" id="75948"/>
    <lineage>
        <taxon>Eukaryota</taxon>
        <taxon>Viridiplantae</taxon>
        <taxon>Streptophyta</taxon>
        <taxon>Embryophyta</taxon>
        <taxon>Tracheophyta</taxon>
        <taxon>Spermatophyta</taxon>
        <taxon>Magnoliopsida</taxon>
        <taxon>eudicotyledons</taxon>
        <taxon>Gunneridae</taxon>
        <taxon>Pentapetalae</taxon>
        <taxon>asterids</taxon>
        <taxon>campanulids</taxon>
        <taxon>Asterales</taxon>
        <taxon>Asteraceae</taxon>
        <taxon>Cichorioideae</taxon>
        <taxon>Cichorieae</taxon>
        <taxon>Lactucinae</taxon>
        <taxon>Lactuca</taxon>
    </lineage>
</organism>
<feature type="compositionally biased region" description="Pro residues" evidence="1">
    <location>
        <begin position="74"/>
        <end position="85"/>
    </location>
</feature>
<accession>A0AA35YQ23</accession>